<sequence length="115" mass="12798">MLSLLCLALTVLLLLALAWTDPEFAARAPLLALAGAIGILAVWAFTGPRVDRTSVDYPGRREKESYYLRPGAEHVLHGDWVFIRGASGILSPTSMERGSFSKRSWERLERSLERV</sequence>
<keyword evidence="1" id="KW-1133">Transmembrane helix</keyword>
<organism evidence="2 3">
    <name type="scientific">Salininema proteolyticum</name>
    <dbReference type="NCBI Taxonomy" id="1607685"/>
    <lineage>
        <taxon>Bacteria</taxon>
        <taxon>Bacillati</taxon>
        <taxon>Actinomycetota</taxon>
        <taxon>Actinomycetes</taxon>
        <taxon>Glycomycetales</taxon>
        <taxon>Glycomycetaceae</taxon>
        <taxon>Salininema</taxon>
    </lineage>
</organism>
<feature type="transmembrane region" description="Helical" evidence="1">
    <location>
        <begin position="28"/>
        <end position="46"/>
    </location>
</feature>
<evidence type="ECO:0000256" key="1">
    <source>
        <dbReference type="SAM" id="Phobius"/>
    </source>
</evidence>
<comment type="caution">
    <text evidence="2">The sequence shown here is derived from an EMBL/GenBank/DDBJ whole genome shotgun (WGS) entry which is preliminary data.</text>
</comment>
<keyword evidence="1" id="KW-0812">Transmembrane</keyword>
<keyword evidence="3" id="KW-1185">Reference proteome</keyword>
<evidence type="ECO:0000313" key="3">
    <source>
        <dbReference type="Proteomes" id="UP001595823"/>
    </source>
</evidence>
<evidence type="ECO:0000313" key="2">
    <source>
        <dbReference type="EMBL" id="MFC4335001.1"/>
    </source>
</evidence>
<protein>
    <submittedName>
        <fullName evidence="2">Uncharacterized protein</fullName>
    </submittedName>
</protein>
<name>A0ABV8TWS0_9ACTN</name>
<dbReference type="EMBL" id="JBHSDK010000010">
    <property type="protein sequence ID" value="MFC4335001.1"/>
    <property type="molecule type" value="Genomic_DNA"/>
</dbReference>
<keyword evidence="1" id="KW-0472">Membrane</keyword>
<gene>
    <name evidence="2" type="ORF">ACFPET_07305</name>
</gene>
<reference evidence="3" key="1">
    <citation type="journal article" date="2019" name="Int. J. Syst. Evol. Microbiol.">
        <title>The Global Catalogue of Microorganisms (GCM) 10K type strain sequencing project: providing services to taxonomists for standard genome sequencing and annotation.</title>
        <authorList>
            <consortium name="The Broad Institute Genomics Platform"/>
            <consortium name="The Broad Institute Genome Sequencing Center for Infectious Disease"/>
            <person name="Wu L."/>
            <person name="Ma J."/>
        </authorList>
    </citation>
    <scope>NUCLEOTIDE SEQUENCE [LARGE SCALE GENOMIC DNA]</scope>
    <source>
        <strain evidence="3">IBRC-M 10908</strain>
    </source>
</reference>
<accession>A0ABV8TWS0</accession>
<dbReference type="Proteomes" id="UP001595823">
    <property type="component" value="Unassembled WGS sequence"/>
</dbReference>
<dbReference type="RefSeq" id="WP_380619246.1">
    <property type="nucleotide sequence ID" value="NZ_JBHSDK010000010.1"/>
</dbReference>
<proteinExistence type="predicted"/>